<evidence type="ECO:0000313" key="2">
    <source>
        <dbReference type="Proteomes" id="UP000322080"/>
    </source>
</evidence>
<evidence type="ECO:0000313" key="1">
    <source>
        <dbReference type="EMBL" id="TYB80565.1"/>
    </source>
</evidence>
<protein>
    <recommendedName>
        <fullName evidence="3">Capsule polysaccharide biosynthesis protein</fullName>
    </recommendedName>
</protein>
<name>A0A5D0RIF4_9RHOB</name>
<proteinExistence type="predicted"/>
<dbReference type="Proteomes" id="UP000322080">
    <property type="component" value="Unassembled WGS sequence"/>
</dbReference>
<dbReference type="GO" id="GO:0000271">
    <property type="term" value="P:polysaccharide biosynthetic process"/>
    <property type="evidence" value="ECO:0007669"/>
    <property type="project" value="InterPro"/>
</dbReference>
<reference evidence="1 2" key="1">
    <citation type="submission" date="2019-08" db="EMBL/GenBank/DDBJ databases">
        <title>Identification of a novel species of the genus Boseongicola.</title>
        <authorList>
            <person name="Zhang X.-Q."/>
        </authorList>
    </citation>
    <scope>NUCLEOTIDE SEQUENCE [LARGE SCALE GENOMIC DNA]</scope>
    <source>
        <strain evidence="1 2">HY14</strain>
    </source>
</reference>
<dbReference type="GO" id="GO:0015774">
    <property type="term" value="P:polysaccharide transport"/>
    <property type="evidence" value="ECO:0007669"/>
    <property type="project" value="InterPro"/>
</dbReference>
<gene>
    <name evidence="1" type="ORF">FVF75_13080</name>
</gene>
<dbReference type="Gene3D" id="3.40.50.12580">
    <property type="match status" value="1"/>
</dbReference>
<dbReference type="RefSeq" id="WP_148378708.1">
    <property type="nucleotide sequence ID" value="NZ_VSIY01000013.1"/>
</dbReference>
<dbReference type="InterPro" id="IPR007833">
    <property type="entry name" value="Capsule_polysaccharide_synth"/>
</dbReference>
<dbReference type="AlphaFoldDB" id="A0A5D0RIF4"/>
<dbReference type="InterPro" id="IPR043148">
    <property type="entry name" value="TagF_C"/>
</dbReference>
<accession>A0A5D0RIF4</accession>
<organism evidence="1 2">
    <name type="scientific">Maritimibacter fusiformis</name>
    <dbReference type="NCBI Taxonomy" id="2603819"/>
    <lineage>
        <taxon>Bacteria</taxon>
        <taxon>Pseudomonadati</taxon>
        <taxon>Pseudomonadota</taxon>
        <taxon>Alphaproteobacteria</taxon>
        <taxon>Rhodobacterales</taxon>
        <taxon>Roseobacteraceae</taxon>
        <taxon>Maritimibacter</taxon>
    </lineage>
</organism>
<keyword evidence="2" id="KW-1185">Reference proteome</keyword>
<comment type="caution">
    <text evidence="1">The sequence shown here is derived from an EMBL/GenBank/DDBJ whole genome shotgun (WGS) entry which is preliminary data.</text>
</comment>
<dbReference type="EMBL" id="VSIY01000013">
    <property type="protein sequence ID" value="TYB80565.1"/>
    <property type="molecule type" value="Genomic_DNA"/>
</dbReference>
<dbReference type="Pfam" id="PF05159">
    <property type="entry name" value="Capsule_synth"/>
    <property type="match status" value="1"/>
</dbReference>
<sequence length="350" mass="39159">MDGEDRTLGRAAGRGLRLGIDTVDTQAAARTLNRSGRRFVVVHAASDWHPSVATGDNGFFPKLTAELAGQGIEARLVRARSRPADILSDPEAGHIHLKIGAMPGYAPNLLHVNQGYIQGFWYLDELGTHANSSLRFAQFCADRVNRGHAEYFFNGVTGWMLRNNVSNSPQAERRPDLLEPARAVVFTQEIEFQRSRAHYLTNEQMIRTAAEFDRRRLVYVKPHPHQSKAALRDILAVTRDYQNVRVCEASVHDLIEVSDIAVTQNSAAGFEALMQKKPVVTCARSDYHGATLTARTAGDLRDALEFGPAAMEGFAYEKFFYWFLSRNLLEPVKESFAERAVARIRDKAFL</sequence>
<dbReference type="SUPFAM" id="SSF53756">
    <property type="entry name" value="UDP-Glycosyltransferase/glycogen phosphorylase"/>
    <property type="match status" value="1"/>
</dbReference>
<evidence type="ECO:0008006" key="3">
    <source>
        <dbReference type="Google" id="ProtNLM"/>
    </source>
</evidence>